<evidence type="ECO:0000256" key="13">
    <source>
        <dbReference type="PROSITE-ProRule" id="PRU01006"/>
    </source>
</evidence>
<dbReference type="PANTHER" id="PTHR23323:SF24">
    <property type="entry name" value="VACUOLAR PROTEIN SORTING-ASSOCIATED PROTEIN 11 HOMOLOG"/>
    <property type="match status" value="1"/>
</dbReference>
<dbReference type="PROSITE" id="PS50089">
    <property type="entry name" value="ZF_RING_2"/>
    <property type="match status" value="1"/>
</dbReference>
<evidence type="ECO:0000256" key="6">
    <source>
        <dbReference type="ARBA" id="ARBA00022771"/>
    </source>
</evidence>
<evidence type="ECO:0000313" key="16">
    <source>
        <dbReference type="EMBL" id="KAG8192364.1"/>
    </source>
</evidence>
<dbReference type="InterPro" id="IPR057307">
    <property type="entry name" value="PEP5_VPS11_N"/>
</dbReference>
<dbReference type="InterPro" id="IPR016528">
    <property type="entry name" value="VPS11"/>
</dbReference>
<dbReference type="GO" id="GO:0005764">
    <property type="term" value="C:lysosome"/>
    <property type="evidence" value="ECO:0007669"/>
    <property type="project" value="UniProtKB-SubCell"/>
</dbReference>
<keyword evidence="14" id="KW-0175">Coiled coil</keyword>
<evidence type="ECO:0000256" key="3">
    <source>
        <dbReference type="ARBA" id="ARBA00007070"/>
    </source>
</evidence>
<organism evidence="16 17">
    <name type="scientific">Oedothorax gibbosus</name>
    <dbReference type="NCBI Taxonomy" id="931172"/>
    <lineage>
        <taxon>Eukaryota</taxon>
        <taxon>Metazoa</taxon>
        <taxon>Ecdysozoa</taxon>
        <taxon>Arthropoda</taxon>
        <taxon>Chelicerata</taxon>
        <taxon>Arachnida</taxon>
        <taxon>Araneae</taxon>
        <taxon>Araneomorphae</taxon>
        <taxon>Entelegynae</taxon>
        <taxon>Araneoidea</taxon>
        <taxon>Linyphiidae</taxon>
        <taxon>Erigoninae</taxon>
        <taxon>Oedothorax</taxon>
    </lineage>
</organism>
<dbReference type="GO" id="GO:0006886">
    <property type="term" value="P:intracellular protein transport"/>
    <property type="evidence" value="ECO:0007669"/>
    <property type="project" value="UniProtKB-UniRule"/>
</dbReference>
<evidence type="ECO:0000259" key="15">
    <source>
        <dbReference type="PROSITE" id="PS50089"/>
    </source>
</evidence>
<dbReference type="SUPFAM" id="SSF48371">
    <property type="entry name" value="ARM repeat"/>
    <property type="match status" value="1"/>
</dbReference>
<dbReference type="Pfam" id="PF23341">
    <property type="entry name" value="PEP5_VPS11_N"/>
    <property type="match status" value="1"/>
</dbReference>
<keyword evidence="8" id="KW-0653">Protein transport</keyword>
<evidence type="ECO:0000256" key="14">
    <source>
        <dbReference type="SAM" id="Coils"/>
    </source>
</evidence>
<evidence type="ECO:0000256" key="1">
    <source>
        <dbReference type="ARBA" id="ARBA00004371"/>
    </source>
</evidence>
<feature type="coiled-coil region" evidence="14">
    <location>
        <begin position="755"/>
        <end position="789"/>
    </location>
</feature>
<dbReference type="PROSITE" id="PS50236">
    <property type="entry name" value="CHCR"/>
    <property type="match status" value="2"/>
</dbReference>
<dbReference type="Pfam" id="PF12451">
    <property type="entry name" value="VPS11_C"/>
    <property type="match status" value="1"/>
</dbReference>
<dbReference type="Gene3D" id="1.25.40.10">
    <property type="entry name" value="Tetratricopeptide repeat domain"/>
    <property type="match status" value="1"/>
</dbReference>
<sequence>MAFMQWRRFNFFTKEVVKDNESNQVYEKLKDINVTCTTSGRGQILFGDVEGNVHFLNKQLQLVSFKAYELNISHITQLRLNPILVTIGADEPGINPLIKVWNTEKVTQQGKPLCVRSIRPQGVVSPATAFAVHENMTLLAVGFADSSVLFARGDITRERQSKQKVFKVSNNPLTGLSFRTQGKQIFLFATTSDEVYSFNLSVKDKETKILLDQLGCPPRCSVISDSKQDHQFVMGRKEAVYFYQHDGRGPCFAFEGEKTILHWFRSFLVTVGKDSKVVHASATSPPPVEMNIVTVYDIQNKFIAYSSPLPAVVDVISEWGSLYVLSQDGKLYNLQEKDTQSKLDMLFKKNQYGLAISLAKSQQYDEDGLINIFRQYGDHLYGKGDHDGAIQLYIKTIGKLEASYVIRKFLDAQRIHNLTAYLQALHKKDLATEDHTTLLLNCYTKLKDISKLDEFIMTKDRDIHFDVETAMKVCRQAGYYEHALYLAKHHDQHDWYLKILLEDLKEFDKALKYISKLDFEAAEGNMKAYGKVLMTEVPEETTQLLKRLCTDYDPSQLPSEKKSSNPEEFIHIFVNNSERLLEFLEHMIKVRPTSSSLVYNTYLELCLKAYSKETDTLLRKNTEIKIIDMLKNSDASYSINQSLVLCQMSDFKSGILHLYEKAKLYQQILFYHIENHEIDAIMKTCERFGSYDPNLWVQALWFFCQQEKTQKPYVASILKEVERNNLLSPILVVDIMAKSHTATLDLIKDYIIRYLQKENEQIAEDERLIKQYREETEKMRNQMEELWNNPKIFQVSKCSGCTHQLELPSVHFLCGHSYHHQCFESYSAEHDSECPLCLTENQKVLGIIRAQEQNKDLHEQFHHQLERADDGFSVVADYFGRGVFNKVTIVTDSTKPTTRNVDSLNPFENDM</sequence>
<dbReference type="CDD" id="cd16688">
    <property type="entry name" value="RING-H2_Vps11"/>
    <property type="match status" value="1"/>
</dbReference>
<feature type="repeat" description="CHCR" evidence="13">
    <location>
        <begin position="393"/>
        <end position="542"/>
    </location>
</feature>
<keyword evidence="10" id="KW-0458">Lysosome</keyword>
<dbReference type="AlphaFoldDB" id="A0AAV6V704"/>
<gene>
    <name evidence="16" type="ORF">JTE90_029095</name>
</gene>
<dbReference type="EMBL" id="JAFNEN010000140">
    <property type="protein sequence ID" value="KAG8192364.1"/>
    <property type="molecule type" value="Genomic_DNA"/>
</dbReference>
<proteinExistence type="inferred from homology"/>
<dbReference type="PIRSF" id="PIRSF007860">
    <property type="entry name" value="VPS11"/>
    <property type="match status" value="1"/>
</dbReference>
<dbReference type="InterPro" id="IPR057308">
    <property type="entry name" value="CHCR_PEP5_VPS11"/>
</dbReference>
<dbReference type="PANTHER" id="PTHR23323">
    <property type="entry name" value="VACUOLAR PROTEIN SORTING-ASSOCIATED PROTEIN"/>
    <property type="match status" value="1"/>
</dbReference>
<evidence type="ECO:0000256" key="4">
    <source>
        <dbReference type="ARBA" id="ARBA00022448"/>
    </source>
</evidence>
<dbReference type="GO" id="GO:0030897">
    <property type="term" value="C:HOPS complex"/>
    <property type="evidence" value="ECO:0007669"/>
    <property type="project" value="TreeGrafter"/>
</dbReference>
<evidence type="ECO:0000256" key="9">
    <source>
        <dbReference type="ARBA" id="ARBA00023136"/>
    </source>
</evidence>
<comment type="caution">
    <text evidence="16">The sequence shown here is derived from an EMBL/GenBank/DDBJ whole genome shotgun (WGS) entry which is preliminary data.</text>
</comment>
<comment type="similarity">
    <text evidence="3 11">Belongs to the VPS11 family.</text>
</comment>
<dbReference type="GO" id="GO:0007033">
    <property type="term" value="P:vacuole organization"/>
    <property type="evidence" value="ECO:0007669"/>
    <property type="project" value="TreeGrafter"/>
</dbReference>
<evidence type="ECO:0000256" key="5">
    <source>
        <dbReference type="ARBA" id="ARBA00022723"/>
    </source>
</evidence>
<dbReference type="GO" id="GO:0048284">
    <property type="term" value="P:organelle fusion"/>
    <property type="evidence" value="ECO:0007669"/>
    <property type="project" value="TreeGrafter"/>
</dbReference>
<accession>A0AAV6V704</accession>
<evidence type="ECO:0000256" key="8">
    <source>
        <dbReference type="ARBA" id="ARBA00022927"/>
    </source>
</evidence>
<feature type="repeat" description="CHCR" evidence="13">
    <location>
        <begin position="546"/>
        <end position="712"/>
    </location>
</feature>
<evidence type="ECO:0000256" key="11">
    <source>
        <dbReference type="PIRNR" id="PIRNR007860"/>
    </source>
</evidence>
<dbReference type="InterPro" id="IPR015943">
    <property type="entry name" value="WD40/YVTN_repeat-like_dom_sf"/>
</dbReference>
<dbReference type="Gene3D" id="3.30.40.10">
    <property type="entry name" value="Zinc/RING finger domain, C3HC4 (zinc finger)"/>
    <property type="match status" value="1"/>
</dbReference>
<keyword evidence="6 12" id="KW-0863">Zinc-finger</keyword>
<dbReference type="GO" id="GO:0030674">
    <property type="term" value="F:protein-macromolecule adaptor activity"/>
    <property type="evidence" value="ECO:0007669"/>
    <property type="project" value="TreeGrafter"/>
</dbReference>
<dbReference type="SUPFAM" id="SSF50978">
    <property type="entry name" value="WD40 repeat-like"/>
    <property type="match status" value="1"/>
</dbReference>
<protein>
    <recommendedName>
        <fullName evidence="11">Vacuolar protein sorting-associated protein 11 homolog</fullName>
    </recommendedName>
</protein>
<dbReference type="InterPro" id="IPR024763">
    <property type="entry name" value="VPS11_C"/>
</dbReference>
<dbReference type="Gene3D" id="2.130.10.10">
    <property type="entry name" value="YVTN repeat-like/Quinoprotein amine dehydrogenase"/>
    <property type="match status" value="1"/>
</dbReference>
<dbReference type="InterPro" id="IPR000547">
    <property type="entry name" value="Clathrin_H-chain/VPS_repeat"/>
</dbReference>
<comment type="subcellular location">
    <subcellularLocation>
        <location evidence="2">Late endosome membrane</location>
        <topology evidence="2">Peripheral membrane protein</topology>
        <orientation evidence="2">Cytoplasmic side</orientation>
    </subcellularLocation>
    <subcellularLocation>
        <location evidence="1">Lysosome</location>
    </subcellularLocation>
</comment>
<keyword evidence="5" id="KW-0479">Metal-binding</keyword>
<dbReference type="GO" id="GO:0008270">
    <property type="term" value="F:zinc ion binding"/>
    <property type="evidence" value="ECO:0007669"/>
    <property type="project" value="UniProtKB-KW"/>
</dbReference>
<dbReference type="Pfam" id="PF23356">
    <property type="entry name" value="TPR_PEP5_VPS11"/>
    <property type="match status" value="1"/>
</dbReference>
<keyword evidence="7" id="KW-0862">Zinc</keyword>
<feature type="domain" description="RING-type" evidence="15">
    <location>
        <begin position="798"/>
        <end position="837"/>
    </location>
</feature>
<dbReference type="InterPro" id="IPR001841">
    <property type="entry name" value="Znf_RING"/>
</dbReference>
<dbReference type="InterPro" id="IPR011990">
    <property type="entry name" value="TPR-like_helical_dom_sf"/>
</dbReference>
<name>A0AAV6V704_9ARAC</name>
<dbReference type="FunFam" id="3.30.40.10:FF:000258">
    <property type="entry name" value="Vacuolar protein sorting-associated protein 11 homolog"/>
    <property type="match status" value="1"/>
</dbReference>
<dbReference type="Proteomes" id="UP000827092">
    <property type="component" value="Unassembled WGS sequence"/>
</dbReference>
<keyword evidence="9 11" id="KW-0472">Membrane</keyword>
<evidence type="ECO:0000256" key="2">
    <source>
        <dbReference type="ARBA" id="ARBA00004492"/>
    </source>
</evidence>
<dbReference type="GO" id="GO:0031902">
    <property type="term" value="C:late endosome membrane"/>
    <property type="evidence" value="ECO:0007669"/>
    <property type="project" value="UniProtKB-SubCell"/>
</dbReference>
<dbReference type="InterPro" id="IPR036322">
    <property type="entry name" value="WD40_repeat_dom_sf"/>
</dbReference>
<evidence type="ECO:0000313" key="17">
    <source>
        <dbReference type="Proteomes" id="UP000827092"/>
    </source>
</evidence>
<evidence type="ECO:0000256" key="10">
    <source>
        <dbReference type="ARBA" id="ARBA00023228"/>
    </source>
</evidence>
<evidence type="ECO:0000256" key="12">
    <source>
        <dbReference type="PROSITE-ProRule" id="PRU00175"/>
    </source>
</evidence>
<evidence type="ECO:0000256" key="7">
    <source>
        <dbReference type="ARBA" id="ARBA00022833"/>
    </source>
</evidence>
<dbReference type="InterPro" id="IPR013083">
    <property type="entry name" value="Znf_RING/FYVE/PHD"/>
</dbReference>
<dbReference type="GO" id="GO:0007032">
    <property type="term" value="P:endosome organization"/>
    <property type="evidence" value="ECO:0007669"/>
    <property type="project" value="TreeGrafter"/>
</dbReference>
<keyword evidence="4" id="KW-0813">Transport</keyword>
<dbReference type="GO" id="GO:0006904">
    <property type="term" value="P:vesicle docking involved in exocytosis"/>
    <property type="evidence" value="ECO:0007669"/>
    <property type="project" value="TreeGrafter"/>
</dbReference>
<dbReference type="InterPro" id="IPR016024">
    <property type="entry name" value="ARM-type_fold"/>
</dbReference>
<reference evidence="16 17" key="1">
    <citation type="journal article" date="2022" name="Nat. Ecol. Evol.">
        <title>A masculinizing supergene underlies an exaggerated male reproductive morph in a spider.</title>
        <authorList>
            <person name="Hendrickx F."/>
            <person name="De Corte Z."/>
            <person name="Sonet G."/>
            <person name="Van Belleghem S.M."/>
            <person name="Kostlbacher S."/>
            <person name="Vangestel C."/>
        </authorList>
    </citation>
    <scope>NUCLEOTIDE SEQUENCE [LARGE SCALE GENOMIC DNA]</scope>
    <source>
        <strain evidence="16">W744_W776</strain>
    </source>
</reference>
<keyword evidence="17" id="KW-1185">Reference proteome</keyword>
<dbReference type="SUPFAM" id="SSF57850">
    <property type="entry name" value="RING/U-box"/>
    <property type="match status" value="1"/>
</dbReference>